<dbReference type="InterPro" id="IPR053790">
    <property type="entry name" value="P5CR-like_CS"/>
</dbReference>
<comment type="function">
    <text evidence="8 9">Catalyzes the reduction of 1-pyrroline-5-carboxylate (PCA) to L-proline.</text>
</comment>
<evidence type="ECO:0000256" key="3">
    <source>
        <dbReference type="ARBA" id="ARBA00022490"/>
    </source>
</evidence>
<dbReference type="PANTHER" id="PTHR11645:SF0">
    <property type="entry name" value="PYRROLINE-5-CARBOXYLATE REDUCTASE 3"/>
    <property type="match status" value="1"/>
</dbReference>
<comment type="subcellular location">
    <subcellularLocation>
        <location evidence="1 9">Cytoplasm</location>
    </subcellularLocation>
</comment>
<dbReference type="EMBL" id="JACHHV010000029">
    <property type="protein sequence ID" value="MBB5888543.1"/>
    <property type="molecule type" value="Genomic_DNA"/>
</dbReference>
<keyword evidence="4 9" id="KW-0028">Amino-acid biosynthesis</keyword>
<keyword evidence="3 9" id="KW-0963">Cytoplasm</keyword>
<dbReference type="InterPro" id="IPR029036">
    <property type="entry name" value="P5CR_dimer"/>
</dbReference>
<evidence type="ECO:0000256" key="10">
    <source>
        <dbReference type="NCBIfam" id="TIGR00112"/>
    </source>
</evidence>
<dbReference type="Gene3D" id="1.10.3730.10">
    <property type="entry name" value="ProC C-terminal domain-like"/>
    <property type="match status" value="1"/>
</dbReference>
<evidence type="ECO:0000256" key="4">
    <source>
        <dbReference type="ARBA" id="ARBA00022605"/>
    </source>
</evidence>
<organism evidence="15 16">
    <name type="scientific">Lactovum miscens</name>
    <dbReference type="NCBI Taxonomy" id="190387"/>
    <lineage>
        <taxon>Bacteria</taxon>
        <taxon>Bacillati</taxon>
        <taxon>Bacillota</taxon>
        <taxon>Bacilli</taxon>
        <taxon>Lactobacillales</taxon>
        <taxon>Streptococcaceae</taxon>
        <taxon>Lactovum</taxon>
    </lineage>
</organism>
<dbReference type="PANTHER" id="PTHR11645">
    <property type="entry name" value="PYRROLINE-5-CARBOXYLATE REDUCTASE"/>
    <property type="match status" value="1"/>
</dbReference>
<name>A0A841C6W1_9LACT</name>
<dbReference type="NCBIfam" id="TIGR00112">
    <property type="entry name" value="proC"/>
    <property type="match status" value="1"/>
</dbReference>
<feature type="binding site" evidence="11">
    <location>
        <begin position="6"/>
        <end position="11"/>
    </location>
    <ligand>
        <name>NADP(+)</name>
        <dbReference type="ChEBI" id="CHEBI:58349"/>
    </ligand>
</feature>
<dbReference type="Proteomes" id="UP000562464">
    <property type="component" value="Unassembled WGS sequence"/>
</dbReference>
<evidence type="ECO:0000256" key="2">
    <source>
        <dbReference type="ARBA" id="ARBA00005525"/>
    </source>
</evidence>
<sequence length="259" mass="27495">MKIGFIGAGKMAQAIIAGLPNKSEILLSGRDFEKSKQTALQLGVKACQSNLELVKRSNVIILSVKPQVLPAVLKEIKDELTDEKTLVSIATGIRLDKLEEMTSKKQAIIRVMPNVNAAIQKSTSAIVANNAVESSVYKFVKELFQKVGSVFELAENDFMTFGALAGSSPAYIYMFIDAMARAGVLHGLPKDVATKIVAETVAGSAQNVIISGIHPQALADSVASPGGTTIAGIVSLEKHNFNAAVISAIDETINKEKSI</sequence>
<dbReference type="InterPro" id="IPR036291">
    <property type="entry name" value="NAD(P)-bd_dom_sf"/>
</dbReference>
<evidence type="ECO:0000259" key="14">
    <source>
        <dbReference type="Pfam" id="PF14748"/>
    </source>
</evidence>
<evidence type="ECO:0000256" key="12">
    <source>
        <dbReference type="RuleBase" id="RU003903"/>
    </source>
</evidence>
<comment type="catalytic activity">
    <reaction evidence="9 12">
        <text>L-proline + NADP(+) = (S)-1-pyrroline-5-carboxylate + NADPH + 2 H(+)</text>
        <dbReference type="Rhea" id="RHEA:14109"/>
        <dbReference type="ChEBI" id="CHEBI:15378"/>
        <dbReference type="ChEBI" id="CHEBI:17388"/>
        <dbReference type="ChEBI" id="CHEBI:57783"/>
        <dbReference type="ChEBI" id="CHEBI:58349"/>
        <dbReference type="ChEBI" id="CHEBI:60039"/>
        <dbReference type="EC" id="1.5.1.2"/>
    </reaction>
</comment>
<dbReference type="Gene3D" id="3.40.50.720">
    <property type="entry name" value="NAD(P)-binding Rossmann-like Domain"/>
    <property type="match status" value="1"/>
</dbReference>
<keyword evidence="7 9" id="KW-0560">Oxidoreductase</keyword>
<evidence type="ECO:0000313" key="16">
    <source>
        <dbReference type="Proteomes" id="UP000562464"/>
    </source>
</evidence>
<comment type="similarity">
    <text evidence="2 9 12">Belongs to the pyrroline-5-carboxylate reductase family.</text>
</comment>
<dbReference type="GO" id="GO:0005737">
    <property type="term" value="C:cytoplasm"/>
    <property type="evidence" value="ECO:0007669"/>
    <property type="project" value="UniProtKB-SubCell"/>
</dbReference>
<dbReference type="Pfam" id="PF14748">
    <property type="entry name" value="P5CR_dimer"/>
    <property type="match status" value="1"/>
</dbReference>
<keyword evidence="16" id="KW-1185">Reference proteome</keyword>
<keyword evidence="6 9" id="KW-0521">NADP</keyword>
<evidence type="ECO:0000313" key="15">
    <source>
        <dbReference type="EMBL" id="MBB5888543.1"/>
    </source>
</evidence>
<feature type="domain" description="Pyrroline-5-carboxylate reductase dimerisation" evidence="14">
    <location>
        <begin position="155"/>
        <end position="257"/>
    </location>
</feature>
<reference evidence="15 16" key="1">
    <citation type="submission" date="2020-08" db="EMBL/GenBank/DDBJ databases">
        <title>Genomic Encyclopedia of Type Strains, Phase IV (KMG-IV): sequencing the most valuable type-strain genomes for metagenomic binning, comparative biology and taxonomic classification.</title>
        <authorList>
            <person name="Goeker M."/>
        </authorList>
    </citation>
    <scope>NUCLEOTIDE SEQUENCE [LARGE SCALE GENOMIC DNA]</scope>
    <source>
        <strain evidence="15 16">DSM 14925</strain>
    </source>
</reference>
<dbReference type="RefSeq" id="WP_183540697.1">
    <property type="nucleotide sequence ID" value="NZ_JACHHV010000029.1"/>
</dbReference>
<dbReference type="SUPFAM" id="SSF51735">
    <property type="entry name" value="NAD(P)-binding Rossmann-fold domains"/>
    <property type="match status" value="1"/>
</dbReference>
<dbReference type="FunFam" id="1.10.3730.10:FF:000001">
    <property type="entry name" value="Pyrroline-5-carboxylate reductase"/>
    <property type="match status" value="1"/>
</dbReference>
<dbReference type="HAMAP" id="MF_01925">
    <property type="entry name" value="P5C_reductase"/>
    <property type="match status" value="1"/>
</dbReference>
<dbReference type="GO" id="GO:0004735">
    <property type="term" value="F:pyrroline-5-carboxylate reductase activity"/>
    <property type="evidence" value="ECO:0007669"/>
    <property type="project" value="UniProtKB-UniRule"/>
</dbReference>
<feature type="domain" description="Pyrroline-5-carboxylate reductase catalytic N-terminal" evidence="13">
    <location>
        <begin position="2"/>
        <end position="91"/>
    </location>
</feature>
<dbReference type="AlphaFoldDB" id="A0A841C6W1"/>
<dbReference type="InterPro" id="IPR008927">
    <property type="entry name" value="6-PGluconate_DH-like_C_sf"/>
</dbReference>
<dbReference type="UniPathway" id="UPA00098">
    <property type="reaction ID" value="UER00361"/>
</dbReference>
<comment type="catalytic activity">
    <reaction evidence="9">
        <text>L-proline + NAD(+) = (S)-1-pyrroline-5-carboxylate + NADH + 2 H(+)</text>
        <dbReference type="Rhea" id="RHEA:14105"/>
        <dbReference type="ChEBI" id="CHEBI:15378"/>
        <dbReference type="ChEBI" id="CHEBI:17388"/>
        <dbReference type="ChEBI" id="CHEBI:57540"/>
        <dbReference type="ChEBI" id="CHEBI:57945"/>
        <dbReference type="ChEBI" id="CHEBI:60039"/>
        <dbReference type="EC" id="1.5.1.2"/>
    </reaction>
</comment>
<dbReference type="PROSITE" id="PS00521">
    <property type="entry name" value="P5CR"/>
    <property type="match status" value="1"/>
</dbReference>
<evidence type="ECO:0000256" key="6">
    <source>
        <dbReference type="ARBA" id="ARBA00022857"/>
    </source>
</evidence>
<evidence type="ECO:0000256" key="5">
    <source>
        <dbReference type="ARBA" id="ARBA00022650"/>
    </source>
</evidence>
<dbReference type="InterPro" id="IPR000304">
    <property type="entry name" value="Pyrroline-COOH_reductase"/>
</dbReference>
<evidence type="ECO:0000256" key="8">
    <source>
        <dbReference type="ARBA" id="ARBA00058118"/>
    </source>
</evidence>
<evidence type="ECO:0000256" key="1">
    <source>
        <dbReference type="ARBA" id="ARBA00004496"/>
    </source>
</evidence>
<dbReference type="GO" id="GO:0055129">
    <property type="term" value="P:L-proline biosynthetic process"/>
    <property type="evidence" value="ECO:0007669"/>
    <property type="project" value="UniProtKB-UniRule"/>
</dbReference>
<keyword evidence="5 9" id="KW-0641">Proline biosynthesis</keyword>
<dbReference type="PIRSF" id="PIRSF000193">
    <property type="entry name" value="Pyrrol-5-carb_rd"/>
    <property type="match status" value="1"/>
</dbReference>
<protein>
    <recommendedName>
        <fullName evidence="9 10">Pyrroline-5-carboxylate reductase</fullName>
        <shortName evidence="9">P5C reductase</shortName>
        <shortName evidence="9">P5CR</shortName>
        <ecNumber evidence="9 10">1.5.1.2</ecNumber>
    </recommendedName>
    <alternativeName>
        <fullName evidence="9">PCA reductase</fullName>
    </alternativeName>
</protein>
<dbReference type="FunFam" id="3.40.50.720:FF:000190">
    <property type="entry name" value="Pyrroline-5-carboxylate reductase"/>
    <property type="match status" value="1"/>
</dbReference>
<evidence type="ECO:0000256" key="9">
    <source>
        <dbReference type="HAMAP-Rule" id="MF_01925"/>
    </source>
</evidence>
<accession>A0A841C6W1</accession>
<feature type="binding site" evidence="11">
    <location>
        <position position="50"/>
    </location>
    <ligand>
        <name>NADPH</name>
        <dbReference type="ChEBI" id="CHEBI:57783"/>
    </ligand>
</feature>
<dbReference type="InterPro" id="IPR028939">
    <property type="entry name" value="P5C_Rdtase_cat_N"/>
</dbReference>
<dbReference type="Pfam" id="PF03807">
    <property type="entry name" value="F420_oxidored"/>
    <property type="match status" value="1"/>
</dbReference>
<evidence type="ECO:0000256" key="7">
    <source>
        <dbReference type="ARBA" id="ARBA00023002"/>
    </source>
</evidence>
<evidence type="ECO:0000259" key="13">
    <source>
        <dbReference type="Pfam" id="PF03807"/>
    </source>
</evidence>
<comment type="caution">
    <text evidence="15">The sequence shown here is derived from an EMBL/GenBank/DDBJ whole genome shotgun (WGS) entry which is preliminary data.</text>
</comment>
<dbReference type="SUPFAM" id="SSF48179">
    <property type="entry name" value="6-phosphogluconate dehydrogenase C-terminal domain-like"/>
    <property type="match status" value="1"/>
</dbReference>
<proteinExistence type="inferred from homology"/>
<dbReference type="EC" id="1.5.1.2" evidence="9 10"/>
<evidence type="ECO:0000256" key="11">
    <source>
        <dbReference type="PIRSR" id="PIRSR000193-1"/>
    </source>
</evidence>
<gene>
    <name evidence="9" type="primary">proC</name>
    <name evidence="15" type="ORF">HNQ37_001444</name>
</gene>
<comment type="pathway">
    <text evidence="9 12">Amino-acid biosynthesis; L-proline biosynthesis; L-proline from L-glutamate 5-semialdehyde: step 1/1.</text>
</comment>